<accession>A0A9X4NYM6</accession>
<dbReference type="InterPro" id="IPR036361">
    <property type="entry name" value="SAP_dom_sf"/>
</dbReference>
<gene>
    <name evidence="1" type="ORF">NF717_10440</name>
</gene>
<dbReference type="EMBL" id="JAMWFV010000023">
    <property type="protein sequence ID" value="MDG6146059.1"/>
    <property type="molecule type" value="Genomic_DNA"/>
</dbReference>
<organism evidence="1 2">
    <name type="scientific">Lactococcus formosensis</name>
    <dbReference type="NCBI Taxonomy" id="1281486"/>
    <lineage>
        <taxon>Bacteria</taxon>
        <taxon>Bacillati</taxon>
        <taxon>Bacillota</taxon>
        <taxon>Bacilli</taxon>
        <taxon>Lactobacillales</taxon>
        <taxon>Streptococcaceae</taxon>
        <taxon>Lactococcus</taxon>
    </lineage>
</organism>
<reference evidence="1" key="1">
    <citation type="submission" date="2022-06" db="EMBL/GenBank/DDBJ databases">
        <title>Lactococcus from bovine mastitis in China.</title>
        <authorList>
            <person name="Lin Y."/>
            <person name="Han B."/>
        </authorList>
    </citation>
    <scope>NUCLEOTIDE SEQUENCE</scope>
    <source>
        <strain evidence="1">Ningxia-I-26</strain>
    </source>
</reference>
<keyword evidence="2" id="KW-1185">Reference proteome</keyword>
<name>A0A9X4NYM6_9LACT</name>
<evidence type="ECO:0008006" key="3">
    <source>
        <dbReference type="Google" id="ProtNLM"/>
    </source>
</evidence>
<dbReference type="Gene3D" id="1.10.720.30">
    <property type="entry name" value="SAP domain"/>
    <property type="match status" value="1"/>
</dbReference>
<protein>
    <recommendedName>
        <fullName evidence="3">HeH/LEM domain-containing protein</fullName>
    </recommendedName>
</protein>
<sequence>MKSYLDSQSIAYPSTAKKDELLTLIGGTE</sequence>
<proteinExistence type="predicted"/>
<evidence type="ECO:0000313" key="2">
    <source>
        <dbReference type="Proteomes" id="UP001153199"/>
    </source>
</evidence>
<dbReference type="Proteomes" id="UP001153199">
    <property type="component" value="Unassembled WGS sequence"/>
</dbReference>
<dbReference type="AlphaFoldDB" id="A0A9X4NYM6"/>
<comment type="caution">
    <text evidence="1">The sequence shown here is derived from an EMBL/GenBank/DDBJ whole genome shotgun (WGS) entry which is preliminary data.</text>
</comment>
<evidence type="ECO:0000313" key="1">
    <source>
        <dbReference type="EMBL" id="MDG6146059.1"/>
    </source>
</evidence>